<protein>
    <submittedName>
        <fullName evidence="1">Uncharacterized protein</fullName>
    </submittedName>
</protein>
<comment type="caution">
    <text evidence="1">The sequence shown here is derived from an EMBL/GenBank/DDBJ whole genome shotgun (WGS) entry which is preliminary data.</text>
</comment>
<dbReference type="RefSeq" id="WP_141378136.1">
    <property type="nucleotide sequence ID" value="NZ_BJML01000011.1"/>
</dbReference>
<dbReference type="AlphaFoldDB" id="A0A4Y3QNB1"/>
<dbReference type="EMBL" id="BJML01000011">
    <property type="protein sequence ID" value="GEB46916.1"/>
    <property type="molecule type" value="Genomic_DNA"/>
</dbReference>
<dbReference type="Proteomes" id="UP000319525">
    <property type="component" value="Unassembled WGS sequence"/>
</dbReference>
<proteinExistence type="predicted"/>
<gene>
    <name evidence="1" type="ORF">MTE01_28610</name>
</gene>
<reference evidence="1 2" key="1">
    <citation type="submission" date="2019-06" db="EMBL/GenBank/DDBJ databases">
        <title>Whole genome shotgun sequence of Microbacterium testaceum NBRC 12675.</title>
        <authorList>
            <person name="Hosoyama A."/>
            <person name="Uohara A."/>
            <person name="Ohji S."/>
            <person name="Ichikawa N."/>
        </authorList>
    </citation>
    <scope>NUCLEOTIDE SEQUENCE [LARGE SCALE GENOMIC DNA]</scope>
    <source>
        <strain evidence="1 2">NBRC 12675</strain>
    </source>
</reference>
<evidence type="ECO:0000313" key="1">
    <source>
        <dbReference type="EMBL" id="GEB46916.1"/>
    </source>
</evidence>
<organism evidence="1 2">
    <name type="scientific">Microbacterium testaceum</name>
    <name type="common">Aureobacterium testaceum</name>
    <name type="synonym">Brevibacterium testaceum</name>
    <dbReference type="NCBI Taxonomy" id="2033"/>
    <lineage>
        <taxon>Bacteria</taxon>
        <taxon>Bacillati</taxon>
        <taxon>Actinomycetota</taxon>
        <taxon>Actinomycetes</taxon>
        <taxon>Micrococcales</taxon>
        <taxon>Microbacteriaceae</taxon>
        <taxon>Microbacterium</taxon>
    </lineage>
</organism>
<sequence length="100" mass="10957">MSLLLEPKISPAGPVRYSRGATIIVPAADEDDDLLREPSSIFAKLDAIAEGRHLPRPVPTRLVFVTESDEPLLPGVTPAPRHATRLSFLARLRHALTWKG</sequence>
<dbReference type="GeneID" id="57145544"/>
<accession>A0A4Y3QNB1</accession>
<evidence type="ECO:0000313" key="2">
    <source>
        <dbReference type="Proteomes" id="UP000319525"/>
    </source>
</evidence>
<name>A0A4Y3QNB1_MICTE</name>